<organism evidence="2 3">
    <name type="scientific">Panicum virgatum</name>
    <name type="common">Blackwell switchgrass</name>
    <dbReference type="NCBI Taxonomy" id="38727"/>
    <lineage>
        <taxon>Eukaryota</taxon>
        <taxon>Viridiplantae</taxon>
        <taxon>Streptophyta</taxon>
        <taxon>Embryophyta</taxon>
        <taxon>Tracheophyta</taxon>
        <taxon>Spermatophyta</taxon>
        <taxon>Magnoliopsida</taxon>
        <taxon>Liliopsida</taxon>
        <taxon>Poales</taxon>
        <taxon>Poaceae</taxon>
        <taxon>PACMAD clade</taxon>
        <taxon>Panicoideae</taxon>
        <taxon>Panicodae</taxon>
        <taxon>Paniceae</taxon>
        <taxon>Panicinae</taxon>
        <taxon>Panicum</taxon>
        <taxon>Panicum sect. Hiantes</taxon>
    </lineage>
</organism>
<keyword evidence="3" id="KW-1185">Reference proteome</keyword>
<dbReference type="Proteomes" id="UP000823388">
    <property type="component" value="Chromosome 9N"/>
</dbReference>
<comment type="caution">
    <text evidence="2">The sequence shown here is derived from an EMBL/GenBank/DDBJ whole genome shotgun (WGS) entry which is preliminary data.</text>
</comment>
<protein>
    <submittedName>
        <fullName evidence="2">Uncharacterized protein</fullName>
    </submittedName>
</protein>
<proteinExistence type="predicted"/>
<evidence type="ECO:0000256" key="1">
    <source>
        <dbReference type="SAM" id="MobiDB-lite"/>
    </source>
</evidence>
<evidence type="ECO:0000313" key="2">
    <source>
        <dbReference type="EMBL" id="KAG2538561.1"/>
    </source>
</evidence>
<reference evidence="2" key="1">
    <citation type="submission" date="2020-05" db="EMBL/GenBank/DDBJ databases">
        <title>WGS assembly of Panicum virgatum.</title>
        <authorList>
            <person name="Lovell J.T."/>
            <person name="Jenkins J."/>
            <person name="Shu S."/>
            <person name="Juenger T.E."/>
            <person name="Schmutz J."/>
        </authorList>
    </citation>
    <scope>NUCLEOTIDE SEQUENCE</scope>
    <source>
        <strain evidence="2">AP13</strain>
    </source>
</reference>
<feature type="compositionally biased region" description="Low complexity" evidence="1">
    <location>
        <begin position="232"/>
        <end position="244"/>
    </location>
</feature>
<name>A0A8T0MM79_PANVG</name>
<accession>A0A8T0MM79</accession>
<dbReference type="AlphaFoldDB" id="A0A8T0MM79"/>
<dbReference type="EMBL" id="CM029054">
    <property type="protein sequence ID" value="KAG2538561.1"/>
    <property type="molecule type" value="Genomic_DNA"/>
</dbReference>
<gene>
    <name evidence="2" type="ORF">PVAP13_9NG319028</name>
</gene>
<feature type="region of interest" description="Disordered" evidence="1">
    <location>
        <begin position="232"/>
        <end position="252"/>
    </location>
</feature>
<evidence type="ECO:0000313" key="3">
    <source>
        <dbReference type="Proteomes" id="UP000823388"/>
    </source>
</evidence>
<sequence>MSTSLFELWFGAPSVPSPSLLLCGVFSPTVWRPPIGSFHHTIHQPLPPTVSAHEELPRLRLLRGFGSHGFGSRRPATTSALAWLRLPRLRFTKTSHGFGSCLASASASPGRTFVSHGFGFGFARQLHFASHGFGFTFNPRGFGFTGSSFGCGSSARQASPRLARLRRLQLWLAWLRGSTFARRLRLRPNGFARLQLWLRVAMASPGCSSASTGSNVGFDWLQRWLRVATASSGSSSSVPKATASRGKGFARL</sequence>